<name>A0A8H8CTU8_AJECA</name>
<dbReference type="VEuPathDB" id="FungiDB:I7I52_07466"/>
<accession>A0A8H8CTU8</accession>
<sequence length="99" mass="10965">MKSSGACKSSFFSAASFMADLDKADSLAATTRGGFENWVQVTPSRSRFDAAKRVTVFIIGSMFRQASKRVWTSDNCCNVSSWFRSTINGSSCQSQRERK</sequence>
<protein>
    <submittedName>
        <fullName evidence="1">Uncharacterized protein</fullName>
    </submittedName>
</protein>
<comment type="caution">
    <text evidence="1">The sequence shown here is derived from an EMBL/GenBank/DDBJ whole genome shotgun (WGS) entry which is preliminary data.</text>
</comment>
<proteinExistence type="predicted"/>
<dbReference type="AlphaFoldDB" id="A0A8H8CTU8"/>
<evidence type="ECO:0000313" key="1">
    <source>
        <dbReference type="EMBL" id="KAG5290446.1"/>
    </source>
</evidence>
<reference evidence="1 2" key="1">
    <citation type="submission" date="2021-01" db="EMBL/GenBank/DDBJ databases">
        <title>Chromosome-level genome assembly of a human fungal pathogen reveals clustering of transcriptionally co-regulated genes.</title>
        <authorList>
            <person name="Voorhies M."/>
            <person name="Cohen S."/>
            <person name="Shea T.P."/>
            <person name="Petrus S."/>
            <person name="Munoz J.F."/>
            <person name="Poplawski S."/>
            <person name="Goldman W.E."/>
            <person name="Michael T."/>
            <person name="Cuomo C.A."/>
            <person name="Sil A."/>
            <person name="Beyhan S."/>
        </authorList>
    </citation>
    <scope>NUCLEOTIDE SEQUENCE [LARGE SCALE GENOMIC DNA]</scope>
    <source>
        <strain evidence="1 2">G184AR</strain>
    </source>
</reference>
<evidence type="ECO:0000313" key="2">
    <source>
        <dbReference type="Proteomes" id="UP000670092"/>
    </source>
</evidence>
<organism evidence="1 2">
    <name type="scientific">Ajellomyces capsulatus</name>
    <name type="common">Darling's disease fungus</name>
    <name type="synonym">Histoplasma capsulatum</name>
    <dbReference type="NCBI Taxonomy" id="5037"/>
    <lineage>
        <taxon>Eukaryota</taxon>
        <taxon>Fungi</taxon>
        <taxon>Dikarya</taxon>
        <taxon>Ascomycota</taxon>
        <taxon>Pezizomycotina</taxon>
        <taxon>Eurotiomycetes</taxon>
        <taxon>Eurotiomycetidae</taxon>
        <taxon>Onygenales</taxon>
        <taxon>Ajellomycetaceae</taxon>
        <taxon>Histoplasma</taxon>
    </lineage>
</organism>
<dbReference type="Proteomes" id="UP000670092">
    <property type="component" value="Unassembled WGS sequence"/>
</dbReference>
<dbReference type="EMBL" id="JAEVHI010000005">
    <property type="protein sequence ID" value="KAG5290446.1"/>
    <property type="molecule type" value="Genomic_DNA"/>
</dbReference>
<gene>
    <name evidence="1" type="ORF">I7I52_07466</name>
</gene>